<keyword evidence="3" id="KW-1185">Reference proteome</keyword>
<dbReference type="EMBL" id="BPLR01014867">
    <property type="protein sequence ID" value="GIY71851.1"/>
    <property type="molecule type" value="Genomic_DNA"/>
</dbReference>
<proteinExistence type="predicted"/>
<comment type="caution">
    <text evidence="2">The sequence shown here is derived from an EMBL/GenBank/DDBJ whole genome shotgun (WGS) entry which is preliminary data.</text>
</comment>
<accession>A0AAV4VPU6</accession>
<evidence type="ECO:0000313" key="2">
    <source>
        <dbReference type="EMBL" id="GIY71851.1"/>
    </source>
</evidence>
<name>A0AAV4VPU6_CAEEX</name>
<dbReference type="AlphaFoldDB" id="A0AAV4VPU6"/>
<feature type="region of interest" description="Disordered" evidence="1">
    <location>
        <begin position="1"/>
        <end position="23"/>
    </location>
</feature>
<gene>
    <name evidence="2" type="ORF">CEXT_138431</name>
</gene>
<evidence type="ECO:0000256" key="1">
    <source>
        <dbReference type="SAM" id="MobiDB-lite"/>
    </source>
</evidence>
<reference evidence="2 3" key="1">
    <citation type="submission" date="2021-06" db="EMBL/GenBank/DDBJ databases">
        <title>Caerostris extrusa draft genome.</title>
        <authorList>
            <person name="Kono N."/>
            <person name="Arakawa K."/>
        </authorList>
    </citation>
    <scope>NUCLEOTIDE SEQUENCE [LARGE SCALE GENOMIC DNA]</scope>
</reference>
<organism evidence="2 3">
    <name type="scientific">Caerostris extrusa</name>
    <name type="common">Bark spider</name>
    <name type="synonym">Caerostris bankana</name>
    <dbReference type="NCBI Taxonomy" id="172846"/>
    <lineage>
        <taxon>Eukaryota</taxon>
        <taxon>Metazoa</taxon>
        <taxon>Ecdysozoa</taxon>
        <taxon>Arthropoda</taxon>
        <taxon>Chelicerata</taxon>
        <taxon>Arachnida</taxon>
        <taxon>Araneae</taxon>
        <taxon>Araneomorphae</taxon>
        <taxon>Entelegynae</taxon>
        <taxon>Araneoidea</taxon>
        <taxon>Araneidae</taxon>
        <taxon>Caerostris</taxon>
    </lineage>
</organism>
<dbReference type="Proteomes" id="UP001054945">
    <property type="component" value="Unassembled WGS sequence"/>
</dbReference>
<sequence length="111" mass="12553">MQKPSTHCTIQKPSPHSTLQKSSIHCKIQKSSTHCEMQKTSTSLHNAEINIFHNAETINTLFNTEKQCIAQYRKSNTLLSTETENTISTLFSSHRIAHPLHNLHDAETINS</sequence>
<protein>
    <submittedName>
        <fullName evidence="2">Uncharacterized protein</fullName>
    </submittedName>
</protein>
<evidence type="ECO:0000313" key="3">
    <source>
        <dbReference type="Proteomes" id="UP001054945"/>
    </source>
</evidence>